<name>A0A922S8X1_SPOEX</name>
<evidence type="ECO:0000313" key="2">
    <source>
        <dbReference type="Proteomes" id="UP000814243"/>
    </source>
</evidence>
<organism evidence="1 2">
    <name type="scientific">Spodoptera exigua</name>
    <name type="common">Beet armyworm</name>
    <name type="synonym">Noctua fulgens</name>
    <dbReference type="NCBI Taxonomy" id="7107"/>
    <lineage>
        <taxon>Eukaryota</taxon>
        <taxon>Metazoa</taxon>
        <taxon>Ecdysozoa</taxon>
        <taxon>Arthropoda</taxon>
        <taxon>Hexapoda</taxon>
        <taxon>Insecta</taxon>
        <taxon>Pterygota</taxon>
        <taxon>Neoptera</taxon>
        <taxon>Endopterygota</taxon>
        <taxon>Lepidoptera</taxon>
        <taxon>Glossata</taxon>
        <taxon>Ditrysia</taxon>
        <taxon>Noctuoidea</taxon>
        <taxon>Noctuidae</taxon>
        <taxon>Amphipyrinae</taxon>
        <taxon>Spodoptera</taxon>
    </lineage>
</organism>
<dbReference type="Proteomes" id="UP000814243">
    <property type="component" value="Unassembled WGS sequence"/>
</dbReference>
<evidence type="ECO:0000313" key="1">
    <source>
        <dbReference type="EMBL" id="KAH9628862.1"/>
    </source>
</evidence>
<proteinExistence type="predicted"/>
<gene>
    <name evidence="1" type="ORF">HF086_001097</name>
</gene>
<sequence>MSKNTNAGDSPDHEQFWCTKDAVPSFSGQDKTYPVSKWIQDIEDNGDIFQWSPTQQLLVARRSLTGTAALWFRAEKTFKTWEELKTAISKEFPDTLDQKNCA</sequence>
<dbReference type="AlphaFoldDB" id="A0A922S8X1"/>
<protein>
    <recommendedName>
        <fullName evidence="3">Retrotransposon gag domain-containing protein</fullName>
    </recommendedName>
</protein>
<evidence type="ECO:0008006" key="3">
    <source>
        <dbReference type="Google" id="ProtNLM"/>
    </source>
</evidence>
<accession>A0A922S8X1</accession>
<comment type="caution">
    <text evidence="1">The sequence shown here is derived from an EMBL/GenBank/DDBJ whole genome shotgun (WGS) entry which is preliminary data.</text>
</comment>
<dbReference type="EMBL" id="JACEFF010000892">
    <property type="protein sequence ID" value="KAH9628862.1"/>
    <property type="molecule type" value="Genomic_DNA"/>
</dbReference>
<reference evidence="1" key="1">
    <citation type="journal article" date="2021" name="G3 (Bethesda)">
        <title>Genome and transcriptome analysis of the beet armyworm Spodoptera exigua reveals targets for pest control. .</title>
        <authorList>
            <person name="Simon S."/>
            <person name="Breeschoten T."/>
            <person name="Jansen H.J."/>
            <person name="Dirks R.P."/>
            <person name="Schranz M.E."/>
            <person name="Ros V.I.D."/>
        </authorList>
    </citation>
    <scope>NUCLEOTIDE SEQUENCE</scope>
    <source>
        <strain evidence="1">TB_SE_WUR_2020</strain>
    </source>
</reference>